<gene>
    <name evidence="2" type="ORF">F441_08749</name>
</gene>
<protein>
    <recommendedName>
        <fullName evidence="4">FLYWCH-type domain-containing protein</fullName>
    </recommendedName>
</protein>
<name>W2X2V9_PHYNI</name>
<organism evidence="2 3">
    <name type="scientific">Phytophthora nicotianae CJ01A1</name>
    <dbReference type="NCBI Taxonomy" id="1317063"/>
    <lineage>
        <taxon>Eukaryota</taxon>
        <taxon>Sar</taxon>
        <taxon>Stramenopiles</taxon>
        <taxon>Oomycota</taxon>
        <taxon>Peronosporomycetes</taxon>
        <taxon>Peronosporales</taxon>
        <taxon>Peronosporaceae</taxon>
        <taxon>Phytophthora</taxon>
    </lineage>
</organism>
<feature type="region of interest" description="Disordered" evidence="1">
    <location>
        <begin position="1"/>
        <end position="28"/>
    </location>
</feature>
<proteinExistence type="predicted"/>
<dbReference type="EMBL" id="ANIX01001755">
    <property type="protein sequence ID" value="ETP16698.1"/>
    <property type="molecule type" value="Genomic_DNA"/>
</dbReference>
<feature type="region of interest" description="Disordered" evidence="1">
    <location>
        <begin position="392"/>
        <end position="411"/>
    </location>
</feature>
<accession>W2X2V9</accession>
<dbReference type="AlphaFoldDB" id="W2X2V9"/>
<feature type="compositionally biased region" description="Basic residues" evidence="1">
    <location>
        <begin position="1"/>
        <end position="14"/>
    </location>
</feature>
<sequence length="441" mass="49285">MARSKRRGSRRRPRFAPSYPYPVVPNQIQLPDDQGAALSAELSSLAATPSSEAAAPSFTSALNVPVMELGTVMDSVSSSASLLPNVPRTPTLASSTATTRPGSTEREGRTKIYCMRYEYTRANATGVKITYRCSYYRKPKQSPTQLAFHAETMAYDFANMIHHTCRNDFASGRAAAVSDESVFLDLTDAMKSFVDELVDTTDESPTKIWDTENLTRTLLAAPKGCHQVVTLMMYDPLTESFAPLFSTLTTTKTQDSYKKLFYCVEFAVGKKPSPKDTCRRKMKAYRLPDAEAEIAMAFGVLDMLTVYPPELLNMFNVEREIVNRTNNPLERFHRELKARLKRQPSLKRFVKTIEEIAQHYGILRRGIISDVAQAPARSTMRFPRTAKLAEIEDIEESDSENEGAAEADADNSEYIEAALSSDEDLELLYGTSLEYKEATDD</sequence>
<dbReference type="Proteomes" id="UP000018958">
    <property type="component" value="Unassembled WGS sequence"/>
</dbReference>
<comment type="caution">
    <text evidence="2">The sequence shown here is derived from an EMBL/GenBank/DDBJ whole genome shotgun (WGS) entry which is preliminary data.</text>
</comment>
<evidence type="ECO:0000313" key="3">
    <source>
        <dbReference type="Proteomes" id="UP000018958"/>
    </source>
</evidence>
<feature type="compositionally biased region" description="Polar residues" evidence="1">
    <location>
        <begin position="91"/>
        <end position="102"/>
    </location>
</feature>
<evidence type="ECO:0000256" key="1">
    <source>
        <dbReference type="SAM" id="MobiDB-lite"/>
    </source>
</evidence>
<reference evidence="2 3" key="1">
    <citation type="submission" date="2013-11" db="EMBL/GenBank/DDBJ databases">
        <title>The Genome Sequence of Phytophthora parasitica CJ01A1.</title>
        <authorList>
            <consortium name="The Broad Institute Genomics Platform"/>
            <person name="Russ C."/>
            <person name="Tyler B."/>
            <person name="Panabieres F."/>
            <person name="Shan W."/>
            <person name="Tripathy S."/>
            <person name="Grunwald N."/>
            <person name="Machado M."/>
            <person name="Johnson C.S."/>
            <person name="Walker B."/>
            <person name="Young S.K."/>
            <person name="Zeng Q."/>
            <person name="Gargeya S."/>
            <person name="Fitzgerald M."/>
            <person name="Haas B."/>
            <person name="Abouelleil A."/>
            <person name="Allen A.W."/>
            <person name="Alvarado L."/>
            <person name="Arachchi H.M."/>
            <person name="Berlin A.M."/>
            <person name="Chapman S.B."/>
            <person name="Gainer-Dewar J."/>
            <person name="Goldberg J."/>
            <person name="Griggs A."/>
            <person name="Gujja S."/>
            <person name="Hansen M."/>
            <person name="Howarth C."/>
            <person name="Imamovic A."/>
            <person name="Ireland A."/>
            <person name="Larimer J."/>
            <person name="McCowan C."/>
            <person name="Murphy C."/>
            <person name="Pearson M."/>
            <person name="Poon T.W."/>
            <person name="Priest M."/>
            <person name="Roberts A."/>
            <person name="Saif S."/>
            <person name="Shea T."/>
            <person name="Sisk P."/>
            <person name="Sykes S."/>
            <person name="Wortman J."/>
            <person name="Nusbaum C."/>
            <person name="Birren B."/>
        </authorList>
    </citation>
    <scope>NUCLEOTIDE SEQUENCE [LARGE SCALE GENOMIC DNA]</scope>
    <source>
        <strain evidence="2 3">CJ01A1</strain>
    </source>
</reference>
<evidence type="ECO:0000313" key="2">
    <source>
        <dbReference type="EMBL" id="ETP16698.1"/>
    </source>
</evidence>
<evidence type="ECO:0008006" key="4">
    <source>
        <dbReference type="Google" id="ProtNLM"/>
    </source>
</evidence>
<feature type="region of interest" description="Disordered" evidence="1">
    <location>
        <begin position="87"/>
        <end position="106"/>
    </location>
</feature>